<organism evidence="3 4">
    <name type="scientific">Paramecium pentaurelia</name>
    <dbReference type="NCBI Taxonomy" id="43138"/>
    <lineage>
        <taxon>Eukaryota</taxon>
        <taxon>Sar</taxon>
        <taxon>Alveolata</taxon>
        <taxon>Ciliophora</taxon>
        <taxon>Intramacronucleata</taxon>
        <taxon>Oligohymenophorea</taxon>
        <taxon>Peniculida</taxon>
        <taxon>Parameciidae</taxon>
        <taxon>Paramecium</taxon>
    </lineage>
</organism>
<name>A0A8S1Y018_9CILI</name>
<proteinExistence type="predicted"/>
<evidence type="ECO:0000256" key="1">
    <source>
        <dbReference type="SAM" id="Coils"/>
    </source>
</evidence>
<evidence type="ECO:0000313" key="4">
    <source>
        <dbReference type="Proteomes" id="UP000689195"/>
    </source>
</evidence>
<keyword evidence="4" id="KW-1185">Reference proteome</keyword>
<dbReference type="OrthoDB" id="304009at2759"/>
<reference evidence="3" key="1">
    <citation type="submission" date="2021-01" db="EMBL/GenBank/DDBJ databases">
        <authorList>
            <consortium name="Genoscope - CEA"/>
            <person name="William W."/>
        </authorList>
    </citation>
    <scope>NUCLEOTIDE SEQUENCE</scope>
</reference>
<dbReference type="AlphaFoldDB" id="A0A8S1Y018"/>
<accession>A0A8S1Y018</accession>
<protein>
    <submittedName>
        <fullName evidence="3">Uncharacterized protein</fullName>
    </submittedName>
</protein>
<feature type="coiled-coil region" evidence="1">
    <location>
        <begin position="695"/>
        <end position="722"/>
    </location>
</feature>
<feature type="coiled-coil region" evidence="1">
    <location>
        <begin position="549"/>
        <end position="632"/>
    </location>
</feature>
<comment type="caution">
    <text evidence="3">The sequence shown here is derived from an EMBL/GenBank/DDBJ whole genome shotgun (WGS) entry which is preliminary data.</text>
</comment>
<feature type="coiled-coil region" evidence="1">
    <location>
        <begin position="365"/>
        <end position="406"/>
    </location>
</feature>
<feature type="region of interest" description="Disordered" evidence="2">
    <location>
        <begin position="232"/>
        <end position="262"/>
    </location>
</feature>
<evidence type="ECO:0000313" key="3">
    <source>
        <dbReference type="EMBL" id="CAD8206655.1"/>
    </source>
</evidence>
<sequence>MFKGRLNKDLKILIYSTQFQTLTFIIQNAAIIVRGEDNLILYQFNDRILFDLIYSQYKIFIIDLSSTPLKSILKCRCRDIQEIRERIDLNIQYFEKGNLRLQIYDGQIIFGEATINLGFYIENSLPVIIDNITIQSKYDQEAYVEMSLGWNQLEQIQTKEIQQINPIREQPLFIKLSQQTANRVPIEIYHKIENRTMNKICSEQNYFLENKQEQIDNKSIEQKKQLEDEKIEENPKANLETANSQRFQTPKDNKFAKKQKIQKSSGLLEHYKKQINTRQTYSDSKTNVKEQGLRILQKSPNDQGVKIRIHSHQNEEYDVNKGITKQKVICKKAVVTEDQGKYGQKHLEPGFFTSRQLEIDQQIEKECQQISIQQLLNENQLMKNQIQKLSLENQELKDQLIKSEATFNLLSETYTTLRNEYKKVQIKNYDSSNNTFIMNKEYEFIKKELEQKQKEIEFSKKETELQKIELEITKRENIQLQMDLEQIKKEVINKNIEYNDLLKDIQDKQYKINTLEQDLLNQQNNQTIFQDINLQNHLNQENEYNNHNLDQMKNIIKNQRIEIDNYYQELKQTKQNLLFQEKGGKQQSKCSEELQQINLKLELEINQLKQKLIESNQEIKSKALEIEKLKTQINLYLQSPDKQNFDLTYLINEYSTLNASLKQENQTLVHQNRKDQVKLESLQKQLGINKRKNIVELSEQRQQSLEKEILQLEKAVLNGKQNMADVINAVLECGGPDLAEAVERFLVIRRSMKIS</sequence>
<dbReference type="EMBL" id="CAJJDO010000144">
    <property type="protein sequence ID" value="CAD8206655.1"/>
    <property type="molecule type" value="Genomic_DNA"/>
</dbReference>
<gene>
    <name evidence="3" type="ORF">PPENT_87.1.T1440142</name>
</gene>
<keyword evidence="1" id="KW-0175">Coiled coil</keyword>
<dbReference type="Proteomes" id="UP000689195">
    <property type="component" value="Unassembled WGS sequence"/>
</dbReference>
<evidence type="ECO:0000256" key="2">
    <source>
        <dbReference type="SAM" id="MobiDB-lite"/>
    </source>
</evidence>
<feature type="coiled-coil region" evidence="1">
    <location>
        <begin position="442"/>
        <end position="525"/>
    </location>
</feature>